<gene>
    <name evidence="2" type="ORF">GCM10011335_52230</name>
</gene>
<dbReference type="Proteomes" id="UP000613160">
    <property type="component" value="Unassembled WGS sequence"/>
</dbReference>
<sequence>MKRLLRWTWQFALGLAGYAAGVGGFAFFLGATDSLEAFFAQHRLIGSFVIVSCYIIYLVKRAAEQELRQIQAESDRRHKEGK</sequence>
<reference evidence="2" key="2">
    <citation type="submission" date="2020-09" db="EMBL/GenBank/DDBJ databases">
        <authorList>
            <person name="Sun Q."/>
            <person name="Zhou Y."/>
        </authorList>
    </citation>
    <scope>NUCLEOTIDE SEQUENCE</scope>
    <source>
        <strain evidence="2">CGMCC 1.15493</strain>
    </source>
</reference>
<keyword evidence="1" id="KW-1133">Transmembrane helix</keyword>
<dbReference type="RefSeq" id="WP_188855384.1">
    <property type="nucleotide sequence ID" value="NZ_BMJJ01000022.1"/>
</dbReference>
<protein>
    <submittedName>
        <fullName evidence="2">Uncharacterized protein</fullName>
    </submittedName>
</protein>
<comment type="caution">
    <text evidence="2">The sequence shown here is derived from an EMBL/GenBank/DDBJ whole genome shotgun (WGS) entry which is preliminary data.</text>
</comment>
<reference evidence="2" key="1">
    <citation type="journal article" date="2014" name="Int. J. Syst. Evol. Microbiol.">
        <title>Complete genome sequence of Corynebacterium casei LMG S-19264T (=DSM 44701T), isolated from a smear-ripened cheese.</title>
        <authorList>
            <consortium name="US DOE Joint Genome Institute (JGI-PGF)"/>
            <person name="Walter F."/>
            <person name="Albersmeier A."/>
            <person name="Kalinowski J."/>
            <person name="Ruckert C."/>
        </authorList>
    </citation>
    <scope>NUCLEOTIDE SEQUENCE</scope>
    <source>
        <strain evidence="2">CGMCC 1.15493</strain>
    </source>
</reference>
<name>A0A917DJQ2_9HYPH</name>
<feature type="transmembrane region" description="Helical" evidence="1">
    <location>
        <begin position="38"/>
        <end position="59"/>
    </location>
</feature>
<keyword evidence="1" id="KW-0812">Transmembrane</keyword>
<accession>A0A917DJQ2</accession>
<feature type="transmembrane region" description="Helical" evidence="1">
    <location>
        <begin position="12"/>
        <end position="32"/>
    </location>
</feature>
<evidence type="ECO:0000313" key="2">
    <source>
        <dbReference type="EMBL" id="GGD43121.1"/>
    </source>
</evidence>
<keyword evidence="3" id="KW-1185">Reference proteome</keyword>
<keyword evidence="1" id="KW-0472">Membrane</keyword>
<evidence type="ECO:0000313" key="3">
    <source>
        <dbReference type="Proteomes" id="UP000613160"/>
    </source>
</evidence>
<evidence type="ECO:0000256" key="1">
    <source>
        <dbReference type="SAM" id="Phobius"/>
    </source>
</evidence>
<organism evidence="2 3">
    <name type="scientific">Aureimonas glaciei</name>
    <dbReference type="NCBI Taxonomy" id="1776957"/>
    <lineage>
        <taxon>Bacteria</taxon>
        <taxon>Pseudomonadati</taxon>
        <taxon>Pseudomonadota</taxon>
        <taxon>Alphaproteobacteria</taxon>
        <taxon>Hyphomicrobiales</taxon>
        <taxon>Aurantimonadaceae</taxon>
        <taxon>Aureimonas</taxon>
    </lineage>
</organism>
<proteinExistence type="predicted"/>
<dbReference type="AlphaFoldDB" id="A0A917DJQ2"/>
<dbReference type="EMBL" id="BMJJ01000022">
    <property type="protein sequence ID" value="GGD43121.1"/>
    <property type="molecule type" value="Genomic_DNA"/>
</dbReference>